<gene>
    <name evidence="1" type="ORF">CVT26_005499</name>
</gene>
<comment type="caution">
    <text evidence="1">The sequence shown here is derived from an EMBL/GenBank/DDBJ whole genome shotgun (WGS) entry which is preliminary data.</text>
</comment>
<organism evidence="1 2">
    <name type="scientific">Gymnopilus dilepis</name>
    <dbReference type="NCBI Taxonomy" id="231916"/>
    <lineage>
        <taxon>Eukaryota</taxon>
        <taxon>Fungi</taxon>
        <taxon>Dikarya</taxon>
        <taxon>Basidiomycota</taxon>
        <taxon>Agaricomycotina</taxon>
        <taxon>Agaricomycetes</taxon>
        <taxon>Agaricomycetidae</taxon>
        <taxon>Agaricales</taxon>
        <taxon>Agaricineae</taxon>
        <taxon>Hymenogastraceae</taxon>
        <taxon>Gymnopilus</taxon>
    </lineage>
</organism>
<dbReference type="InParanoid" id="A0A409WJF8"/>
<reference evidence="1 2" key="1">
    <citation type="journal article" date="2018" name="Evol. Lett.">
        <title>Horizontal gene cluster transfer increased hallucinogenic mushroom diversity.</title>
        <authorList>
            <person name="Reynolds H.T."/>
            <person name="Vijayakumar V."/>
            <person name="Gluck-Thaler E."/>
            <person name="Korotkin H.B."/>
            <person name="Matheny P.B."/>
            <person name="Slot J.C."/>
        </authorList>
    </citation>
    <scope>NUCLEOTIDE SEQUENCE [LARGE SCALE GENOMIC DNA]</scope>
    <source>
        <strain evidence="1 2">SRW20</strain>
    </source>
</reference>
<accession>A0A409WJF8</accession>
<sequence length="160" mass="18315">MDSRRQYFAIKVVQKFLARHKLAPMLYCRFSPEDMVIPKHRVPRHIMTEGLPPPTEGGLGFISVENFASQVHAAKYKSYIEKALRDVTDLLEKNGYVHGDLRPNNGHEGAEFIVACLSQLLDIRIVGFDMTAILGQARYPKIRPFKIKYLPNPDKRPHIC</sequence>
<name>A0A409WJF8_9AGAR</name>
<keyword evidence="2" id="KW-1185">Reference proteome</keyword>
<dbReference type="Proteomes" id="UP000284706">
    <property type="component" value="Unassembled WGS sequence"/>
</dbReference>
<protein>
    <recommendedName>
        <fullName evidence="3">Protein kinase domain-containing protein</fullName>
    </recommendedName>
</protein>
<evidence type="ECO:0008006" key="3">
    <source>
        <dbReference type="Google" id="ProtNLM"/>
    </source>
</evidence>
<evidence type="ECO:0000313" key="1">
    <source>
        <dbReference type="EMBL" id="PPQ78658.1"/>
    </source>
</evidence>
<dbReference type="EMBL" id="NHYE01005042">
    <property type="protein sequence ID" value="PPQ78658.1"/>
    <property type="molecule type" value="Genomic_DNA"/>
</dbReference>
<proteinExistence type="predicted"/>
<dbReference type="AlphaFoldDB" id="A0A409WJF8"/>
<evidence type="ECO:0000313" key="2">
    <source>
        <dbReference type="Proteomes" id="UP000284706"/>
    </source>
</evidence>
<dbReference type="OrthoDB" id="3247966at2759"/>